<dbReference type="EMBL" id="FMUI01000019">
    <property type="protein sequence ID" value="SCX62503.1"/>
    <property type="molecule type" value="Genomic_DNA"/>
</dbReference>
<keyword evidence="1" id="KW-0732">Signal</keyword>
<dbReference type="SMART" id="SM00972">
    <property type="entry name" value="SCPU"/>
    <property type="match status" value="1"/>
</dbReference>
<dbReference type="RefSeq" id="WP_017459810.1">
    <property type="nucleotide sequence ID" value="NZ_CP016337.1"/>
</dbReference>
<evidence type="ECO:0000259" key="2">
    <source>
        <dbReference type="Pfam" id="PF05229"/>
    </source>
</evidence>
<dbReference type="PANTHER" id="PTHR37089">
    <property type="entry name" value="PROTEIN U-RELATED"/>
    <property type="match status" value="1"/>
</dbReference>
<comment type="caution">
    <text evidence="3">The sequence shown here is derived from an EMBL/GenBank/DDBJ whole genome shotgun (WGS) entry which is preliminary data.</text>
</comment>
<feature type="signal peptide" evidence="1">
    <location>
        <begin position="1"/>
        <end position="29"/>
    </location>
</feature>
<name>A0A1G4ZA41_9ENTR</name>
<dbReference type="Proteomes" id="UP000183569">
    <property type="component" value="Unassembled WGS sequence"/>
</dbReference>
<accession>A0A1G4ZA41</accession>
<organism evidence="3 4">
    <name type="scientific">Kosakonia sacchari</name>
    <dbReference type="NCBI Taxonomy" id="1158459"/>
    <lineage>
        <taxon>Bacteria</taxon>
        <taxon>Pseudomonadati</taxon>
        <taxon>Pseudomonadota</taxon>
        <taxon>Gammaproteobacteria</taxon>
        <taxon>Enterobacterales</taxon>
        <taxon>Enterobacteriaceae</taxon>
        <taxon>Kosakonia</taxon>
    </lineage>
</organism>
<proteinExistence type="predicted"/>
<keyword evidence="3" id="KW-0167">Capsid protein</keyword>
<feature type="chain" id="PRO_5032968726" evidence="1">
    <location>
        <begin position="30"/>
        <end position="345"/>
    </location>
</feature>
<dbReference type="AlphaFoldDB" id="A0A1G4ZA41"/>
<keyword evidence="3" id="KW-0946">Virion</keyword>
<evidence type="ECO:0000256" key="1">
    <source>
        <dbReference type="SAM" id="SignalP"/>
    </source>
</evidence>
<dbReference type="Pfam" id="PF05229">
    <property type="entry name" value="SCPU"/>
    <property type="match status" value="1"/>
</dbReference>
<feature type="domain" description="Spore coat protein U/FanG" evidence="2">
    <location>
        <begin position="205"/>
        <end position="342"/>
    </location>
</feature>
<dbReference type="InterPro" id="IPR053167">
    <property type="entry name" value="Spore_coat_component"/>
</dbReference>
<reference evidence="3 4" key="1">
    <citation type="submission" date="2016-10" db="EMBL/GenBank/DDBJ databases">
        <authorList>
            <person name="Varghese N."/>
            <person name="Submissions S."/>
        </authorList>
    </citation>
    <scope>NUCLEOTIDE SEQUENCE [LARGE SCALE GENOMIC DNA]</scope>
    <source>
        <strain evidence="3 4">CGMCC 1.12102</strain>
    </source>
</reference>
<evidence type="ECO:0000313" key="4">
    <source>
        <dbReference type="Proteomes" id="UP000183569"/>
    </source>
</evidence>
<evidence type="ECO:0000313" key="3">
    <source>
        <dbReference type="EMBL" id="SCX62503.1"/>
    </source>
</evidence>
<dbReference type="InterPro" id="IPR007893">
    <property type="entry name" value="Spore_coat_U/FanG"/>
</dbReference>
<protein>
    <submittedName>
        <fullName evidence="3">Spore coat protein U (SCPU) domain-containing protein</fullName>
    </submittedName>
</protein>
<gene>
    <name evidence="3" type="ORF">SAMN02927897_04331</name>
</gene>
<sequence>MSLTQLLRCVIVVAVVCASYFAPIRTAHADYCNSSIHSATFTYTAATIAQAQTITINDSWSCNSGNIFLPSYSQSVCLYMDSYTGQSTAMTWNGGSYTLAYTVHSTAGTGASSPNPAPSSVAAGAGLWYGINGTSVVGTSGTTSGPLLSSIAITLPAGSARSVPPGTYTISIRFSLDMQGDPAGSTCTQSGKGGPNGDGWDWGTTTYTFTIVVPKLCSINAVDNINFGNIAAVNTLGADVSAQGNVYFTCSLSTPYTLYLDDGLHRDAAGSGNRNMLGSDGSSRLPYQLYTSAAATTIWDSVNGVSGTGSATQTFNTVYGKIAAGSALPSALGTYQDRVIVTVSY</sequence>
<dbReference type="GeneID" id="25384670"/>